<evidence type="ECO:0000313" key="3">
    <source>
        <dbReference type="Proteomes" id="UP001597541"/>
    </source>
</evidence>
<keyword evidence="1" id="KW-1133">Transmembrane helix</keyword>
<keyword evidence="1" id="KW-0472">Membrane</keyword>
<reference evidence="3" key="1">
    <citation type="journal article" date="2019" name="Int. J. Syst. Evol. Microbiol.">
        <title>The Global Catalogue of Microorganisms (GCM) 10K type strain sequencing project: providing services to taxonomists for standard genome sequencing and annotation.</title>
        <authorList>
            <consortium name="The Broad Institute Genomics Platform"/>
            <consortium name="The Broad Institute Genome Sequencing Center for Infectious Disease"/>
            <person name="Wu L."/>
            <person name="Ma J."/>
        </authorList>
    </citation>
    <scope>NUCLEOTIDE SEQUENCE [LARGE SCALE GENOMIC DNA]</scope>
    <source>
        <strain evidence="3">KCTC 3950</strain>
    </source>
</reference>
<comment type="caution">
    <text evidence="2">The sequence shown here is derived from an EMBL/GenBank/DDBJ whole genome shotgun (WGS) entry which is preliminary data.</text>
</comment>
<evidence type="ECO:0000313" key="2">
    <source>
        <dbReference type="EMBL" id="MFD2612512.1"/>
    </source>
</evidence>
<dbReference type="InterPro" id="IPR054229">
    <property type="entry name" value="DUF6954"/>
</dbReference>
<proteinExistence type="predicted"/>
<dbReference type="EMBL" id="JBHUME010000007">
    <property type="protein sequence ID" value="MFD2612512.1"/>
    <property type="molecule type" value="Genomic_DNA"/>
</dbReference>
<feature type="transmembrane region" description="Helical" evidence="1">
    <location>
        <begin position="37"/>
        <end position="56"/>
    </location>
</feature>
<keyword evidence="1" id="KW-0812">Transmembrane</keyword>
<organism evidence="2 3">
    <name type="scientific">Paenibacillus gansuensis</name>
    <dbReference type="NCBI Taxonomy" id="306542"/>
    <lineage>
        <taxon>Bacteria</taxon>
        <taxon>Bacillati</taxon>
        <taxon>Bacillota</taxon>
        <taxon>Bacilli</taxon>
        <taxon>Bacillales</taxon>
        <taxon>Paenibacillaceae</taxon>
        <taxon>Paenibacillus</taxon>
    </lineage>
</organism>
<dbReference type="Pfam" id="PF22268">
    <property type="entry name" value="DUF6954"/>
    <property type="match status" value="1"/>
</dbReference>
<sequence length="61" mass="6714">MKAGLIGLFAVLFGLVTFFGLGPAVFADGSPTERWLTFLVVVILYLLLTASLRWLLKRFPG</sequence>
<name>A0ABW5PB44_9BACL</name>
<keyword evidence="3" id="KW-1185">Reference proteome</keyword>
<gene>
    <name evidence="2" type="ORF">ACFSUF_08765</name>
</gene>
<dbReference type="Proteomes" id="UP001597541">
    <property type="component" value="Unassembled WGS sequence"/>
</dbReference>
<dbReference type="RefSeq" id="WP_377602136.1">
    <property type="nucleotide sequence ID" value="NZ_JBHUME010000007.1"/>
</dbReference>
<accession>A0ABW5PB44</accession>
<protein>
    <submittedName>
        <fullName evidence="2">DUF6954 family protein</fullName>
    </submittedName>
</protein>
<evidence type="ECO:0000256" key="1">
    <source>
        <dbReference type="SAM" id="Phobius"/>
    </source>
</evidence>